<sequence>MADQSYGLRFDIYERVHLAEDVIGIEELEEIELFPKIQVIPGEEYASLRGHLLLSGLYRGEGETRELAHWIPVEITVPLSRVNRLEDITVEIENFDVDLLSARSLNITGVLSLQGIETTSLMADSDGWKDREFSTAHVVTENRAEEEKADYSFFEEDVQSEPQESALTTWQSFPLETQQQERIPDEQEGAAFSQEEISGLPENDPWADKQYTTYPAVEAKAEPPSAAELEHNIWFQEVKRPFANSEPAEQKVEDVAEEIQKLHEDLDLQAQVQQDQFALDRFEETQPKPEESPILVQSENEGVQAAPNEAVEAEHEAAKEEAAENQPNVQPEEKKELKIALGSKKNVSDEKGDGFGLKKLISPRTESELPIDAEGSPAAVETIKDHGDGEELRWKSLFIGSGTEQTPFRKVRMVIVQKEETLDDIAQRYHLSSRELQLYNRLSEHHLDEGQVLYIP</sequence>
<name>A0ABW3S1P3_9BACL</name>
<dbReference type="PROSITE" id="PS51782">
    <property type="entry name" value="LYSM"/>
    <property type="match status" value="1"/>
</dbReference>
<protein>
    <submittedName>
        <fullName evidence="3">LysM peptidoglycan-binding domain-containing protein</fullName>
    </submittedName>
</protein>
<evidence type="ECO:0000313" key="3">
    <source>
        <dbReference type="EMBL" id="MFD1178678.1"/>
    </source>
</evidence>
<proteinExistence type="predicted"/>
<feature type="compositionally biased region" description="Basic and acidic residues" evidence="1">
    <location>
        <begin position="312"/>
        <end position="322"/>
    </location>
</feature>
<dbReference type="InterPro" id="IPR036779">
    <property type="entry name" value="LysM_dom_sf"/>
</dbReference>
<evidence type="ECO:0000259" key="2">
    <source>
        <dbReference type="PROSITE" id="PS51782"/>
    </source>
</evidence>
<dbReference type="InterPro" id="IPR018392">
    <property type="entry name" value="LysM"/>
</dbReference>
<accession>A0ABW3S1P3</accession>
<dbReference type="Pfam" id="PF01476">
    <property type="entry name" value="LysM"/>
    <property type="match status" value="1"/>
</dbReference>
<dbReference type="CDD" id="cd00118">
    <property type="entry name" value="LysM"/>
    <property type="match status" value="1"/>
</dbReference>
<gene>
    <name evidence="3" type="ORF">ACFQ3W_20590</name>
</gene>
<dbReference type="RefSeq" id="WP_379321118.1">
    <property type="nucleotide sequence ID" value="NZ_JBHTLM010000019.1"/>
</dbReference>
<dbReference type="Pfam" id="PF20918">
    <property type="entry name" value="SPOCS_spoVID-N"/>
    <property type="match status" value="1"/>
</dbReference>
<dbReference type="InterPro" id="IPR048862">
    <property type="entry name" value="SPOCS_spoVID_N"/>
</dbReference>
<feature type="domain" description="LysM" evidence="2">
    <location>
        <begin position="412"/>
        <end position="455"/>
    </location>
</feature>
<comment type="caution">
    <text evidence="3">The sequence shown here is derived from an EMBL/GenBank/DDBJ whole genome shotgun (WGS) entry which is preliminary data.</text>
</comment>
<feature type="region of interest" description="Disordered" evidence="1">
    <location>
        <begin position="280"/>
        <end position="336"/>
    </location>
</feature>
<reference evidence="4" key="1">
    <citation type="journal article" date="2019" name="Int. J. Syst. Evol. Microbiol.">
        <title>The Global Catalogue of Microorganisms (GCM) 10K type strain sequencing project: providing services to taxonomists for standard genome sequencing and annotation.</title>
        <authorList>
            <consortium name="The Broad Institute Genomics Platform"/>
            <consortium name="The Broad Institute Genome Sequencing Center for Infectious Disease"/>
            <person name="Wu L."/>
            <person name="Ma J."/>
        </authorList>
    </citation>
    <scope>NUCLEOTIDE SEQUENCE [LARGE SCALE GENOMIC DNA]</scope>
    <source>
        <strain evidence="4">CCUG 59189</strain>
    </source>
</reference>
<keyword evidence="4" id="KW-1185">Reference proteome</keyword>
<evidence type="ECO:0000256" key="1">
    <source>
        <dbReference type="SAM" id="MobiDB-lite"/>
    </source>
</evidence>
<dbReference type="EMBL" id="JBHTLM010000019">
    <property type="protein sequence ID" value="MFD1178678.1"/>
    <property type="molecule type" value="Genomic_DNA"/>
</dbReference>
<organism evidence="3 4">
    <name type="scientific">Paenibacillus puldeungensis</name>
    <dbReference type="NCBI Taxonomy" id="696536"/>
    <lineage>
        <taxon>Bacteria</taxon>
        <taxon>Bacillati</taxon>
        <taxon>Bacillota</taxon>
        <taxon>Bacilli</taxon>
        <taxon>Bacillales</taxon>
        <taxon>Paenibacillaceae</taxon>
        <taxon>Paenibacillus</taxon>
    </lineage>
</organism>
<feature type="compositionally biased region" description="Basic and acidic residues" evidence="1">
    <location>
        <begin position="280"/>
        <end position="291"/>
    </location>
</feature>
<dbReference type="Gene3D" id="3.10.350.10">
    <property type="entry name" value="LysM domain"/>
    <property type="match status" value="1"/>
</dbReference>
<dbReference type="Proteomes" id="UP001597262">
    <property type="component" value="Unassembled WGS sequence"/>
</dbReference>
<evidence type="ECO:0000313" key="4">
    <source>
        <dbReference type="Proteomes" id="UP001597262"/>
    </source>
</evidence>
<dbReference type="SUPFAM" id="SSF54106">
    <property type="entry name" value="LysM domain"/>
    <property type="match status" value="1"/>
</dbReference>
<dbReference type="SMART" id="SM00257">
    <property type="entry name" value="LysM"/>
    <property type="match status" value="1"/>
</dbReference>